<dbReference type="AlphaFoldDB" id="A0A7R8X9P3"/>
<keyword evidence="4" id="KW-0732">Signal</keyword>
<keyword evidence="8" id="KW-0539">Nucleus</keyword>
<dbReference type="GO" id="GO:0030327">
    <property type="term" value="P:prenylated protein catabolic process"/>
    <property type="evidence" value="ECO:0007669"/>
    <property type="project" value="TreeGrafter"/>
</dbReference>
<evidence type="ECO:0000259" key="11">
    <source>
        <dbReference type="PROSITE" id="PS51293"/>
    </source>
</evidence>
<accession>A0A7R8X9P3</accession>
<evidence type="ECO:0000256" key="8">
    <source>
        <dbReference type="ARBA" id="ARBA00023242"/>
    </source>
</evidence>
<feature type="domain" description="SANT" evidence="11">
    <location>
        <begin position="349"/>
        <end position="369"/>
    </location>
</feature>
<feature type="compositionally biased region" description="Low complexity" evidence="9">
    <location>
        <begin position="430"/>
        <end position="439"/>
    </location>
</feature>
<feature type="compositionally biased region" description="Basic and acidic residues" evidence="9">
    <location>
        <begin position="179"/>
        <end position="190"/>
    </location>
</feature>
<dbReference type="Pfam" id="PF13450">
    <property type="entry name" value="NAD_binding_8"/>
    <property type="match status" value="1"/>
</dbReference>
<dbReference type="SUPFAM" id="SSF51905">
    <property type="entry name" value="FAD/NAD(P)-binding domain"/>
    <property type="match status" value="1"/>
</dbReference>
<dbReference type="InterPro" id="IPR036188">
    <property type="entry name" value="FAD/NAD-bd_sf"/>
</dbReference>
<keyword evidence="3" id="KW-0285">Flavoprotein</keyword>
<dbReference type="GO" id="GO:0001735">
    <property type="term" value="F:prenylcysteine oxidase activity"/>
    <property type="evidence" value="ECO:0007669"/>
    <property type="project" value="InterPro"/>
</dbReference>
<evidence type="ECO:0000256" key="9">
    <source>
        <dbReference type="SAM" id="MobiDB-lite"/>
    </source>
</evidence>
<evidence type="ECO:0000256" key="4">
    <source>
        <dbReference type="ARBA" id="ARBA00022729"/>
    </source>
</evidence>
<dbReference type="OrthoDB" id="437369at2759"/>
<feature type="domain" description="ELM2" evidence="10">
    <location>
        <begin position="271"/>
        <end position="355"/>
    </location>
</feature>
<dbReference type="EMBL" id="CAJPEV010000487">
    <property type="protein sequence ID" value="CAG0885776.1"/>
    <property type="molecule type" value="Genomic_DNA"/>
</dbReference>
<dbReference type="Proteomes" id="UP000677054">
    <property type="component" value="Unassembled WGS sequence"/>
</dbReference>
<dbReference type="Pfam" id="PF07156">
    <property type="entry name" value="Prenylcys_lyase"/>
    <property type="match status" value="1"/>
</dbReference>
<dbReference type="PANTHER" id="PTHR15944:SF0">
    <property type="entry name" value="PRENYLCYSTEINE LYASE DOMAIN-CONTAINING PROTEIN"/>
    <property type="match status" value="1"/>
</dbReference>
<evidence type="ECO:0000259" key="10">
    <source>
        <dbReference type="PROSITE" id="PS51156"/>
    </source>
</evidence>
<dbReference type="PROSITE" id="PS51156">
    <property type="entry name" value="ELM2"/>
    <property type="match status" value="1"/>
</dbReference>
<evidence type="ECO:0000256" key="7">
    <source>
        <dbReference type="ARBA" id="ARBA00023180"/>
    </source>
</evidence>
<feature type="compositionally biased region" description="Low complexity" evidence="9">
    <location>
        <begin position="241"/>
        <end position="250"/>
    </location>
</feature>
<evidence type="ECO:0000256" key="2">
    <source>
        <dbReference type="ARBA" id="ARBA00009967"/>
    </source>
</evidence>
<feature type="region of interest" description="Disordered" evidence="9">
    <location>
        <begin position="179"/>
        <end position="262"/>
    </location>
</feature>
<keyword evidence="5" id="KW-0274">FAD</keyword>
<dbReference type="Gene3D" id="3.50.50.60">
    <property type="entry name" value="FAD/NAD(P)-binding domain"/>
    <property type="match status" value="1"/>
</dbReference>
<evidence type="ECO:0000256" key="5">
    <source>
        <dbReference type="ARBA" id="ARBA00022827"/>
    </source>
</evidence>
<feature type="compositionally biased region" description="Low complexity" evidence="9">
    <location>
        <begin position="404"/>
        <end position="413"/>
    </location>
</feature>
<dbReference type="Pfam" id="PF01448">
    <property type="entry name" value="ELM2"/>
    <property type="match status" value="1"/>
</dbReference>
<keyword evidence="7" id="KW-0325">Glycoprotein</keyword>
<evidence type="ECO:0000256" key="6">
    <source>
        <dbReference type="ARBA" id="ARBA00023002"/>
    </source>
</evidence>
<feature type="compositionally biased region" description="Acidic residues" evidence="9">
    <location>
        <begin position="206"/>
        <end position="217"/>
    </location>
</feature>
<dbReference type="Gene3D" id="1.10.10.60">
    <property type="entry name" value="Homeodomain-like"/>
    <property type="match status" value="1"/>
</dbReference>
<dbReference type="GO" id="GO:0030328">
    <property type="term" value="P:prenylcysteine catabolic process"/>
    <property type="evidence" value="ECO:0007669"/>
    <property type="project" value="InterPro"/>
</dbReference>
<comment type="similarity">
    <text evidence="2">Belongs to the prenylcysteine oxidase family.</text>
</comment>
<evidence type="ECO:0000313" key="12">
    <source>
        <dbReference type="EMBL" id="CAD7243733.1"/>
    </source>
</evidence>
<dbReference type="InterPro" id="IPR017884">
    <property type="entry name" value="SANT_dom"/>
</dbReference>
<dbReference type="PANTHER" id="PTHR15944">
    <property type="entry name" value="FARNESYLCYSTEINE LYASE"/>
    <property type="match status" value="1"/>
</dbReference>
<feature type="compositionally biased region" description="Acidic residues" evidence="9">
    <location>
        <begin position="253"/>
        <end position="262"/>
    </location>
</feature>
<sequence>MSSYMLLLGKEDFGRVNPSKAVALIELRLLPNNGEDGAVGPVIVLPSLTKHPPPGMKVLASLYMRMPLAVLEPNPADLSPGDSNSRGSEFEPTADMMVHDYDDERTLEEEEALDGDEDSQSELASLQKEQDMPLDDLLVLYGYKEGDEATRSSSSEEILSNQDLTLDKDEIARDLLRESLHPLAGERGKDSSSQSLDDESRTTQERDEDEETDEEEPVGSALRQLVEDEPAHEDSGKTCPSRLLRSVSRQQSDEDEEADLGYIPDDEEWKKMIMVGPEHQADVPSGLSSYGDALPYENEDTLMWDPCQLDEKDVEEYLRQVAAPSPNISLANAASVIASSSHVIDDERVRTRSVGELINFYYLWKKTERHDMFANRTRLEKKKYFLNPNTTDHMDRFLDERDSPVPVVAPSAGSGSGSAGNTSRERDRSSSPSIHSLISGDPKRHSRTEFVPIDLPPMSTSDPNHLDEDLAQHLDQDSLQSLVQLAATATDEKEPSSGSVAMQIATSSADTIPVPVPSLSSHGTVLEFMFKLLDKIKDVGLSMANQLDIFSRLDKRVITLWLLASSKALPSFNHARRPREIWRLCMSYEALNSTVSPPEVAPPLGKAGYIGNQVMNPQLKFSRCTKLASICAYCLGAVANLAIVGGGIGGTGAAYFLSQLGLDISQLELYEPGKIGGRLATTFIDQKQYEIGGSIIHQKNRYMKQLVSELGLQERNNTGGQIKFGLYDGKNMIFSESKWYYFSIVEMVLRYGMSLFRLQSLTDELLQHFDRRASHQTLCPKIYTLQGAGTAFKSVSTMLKTMSMSLFSATRESLSSFLEKQGLSEKIREELAAAAAHCNYAQDPDDIHAFVGMVSIAGATPNLWAVNGGNKQVPEKLLQNSKAHLIRNQVTSIEALPDGTYKVSSSSCQDFSLQHEGSGIAKWKQCDGNANVVIYDLVIIATPLTKDKANITFKGMDIPAFPGHFQRLVTTMLQGRLNQSAIGNDGDPIGEVLTTAHGNQVFQCLGQNFPVESKSQPSEQQVWKVFSSKPFEQVKHYFTDISELQTYDWLAYPHYNVEQHLGEFELRPGLYYMKLMNMETPLMIRHQVKILNESAHLEDVTAYYQRKRFYKEYEFNPKTA</sequence>
<keyword evidence="13" id="KW-1185">Reference proteome</keyword>
<dbReference type="InterPro" id="IPR000949">
    <property type="entry name" value="ELM2_dom"/>
</dbReference>
<proteinExistence type="inferred from homology"/>
<name>A0A7R8X9P3_9CRUS</name>
<dbReference type="InterPro" id="IPR010795">
    <property type="entry name" value="Prenylcys_lyase"/>
</dbReference>
<feature type="region of interest" description="Disordered" evidence="9">
    <location>
        <begin position="403"/>
        <end position="467"/>
    </location>
</feature>
<dbReference type="SMART" id="SM01189">
    <property type="entry name" value="ELM2"/>
    <property type="match status" value="1"/>
</dbReference>
<gene>
    <name evidence="12" type="ORF">DSTB1V02_LOCUS3647</name>
</gene>
<dbReference type="InterPro" id="IPR017046">
    <property type="entry name" value="Prenylcysteine_Oxase1"/>
</dbReference>
<protein>
    <submittedName>
        <fullName evidence="12">Uncharacterized protein</fullName>
    </submittedName>
</protein>
<evidence type="ECO:0000256" key="3">
    <source>
        <dbReference type="ARBA" id="ARBA00022630"/>
    </source>
</evidence>
<keyword evidence="6" id="KW-0560">Oxidoreductase</keyword>
<reference evidence="12" key="1">
    <citation type="submission" date="2020-11" db="EMBL/GenBank/DDBJ databases">
        <authorList>
            <person name="Tran Van P."/>
        </authorList>
    </citation>
    <scope>NUCLEOTIDE SEQUENCE</scope>
</reference>
<organism evidence="12">
    <name type="scientific">Darwinula stevensoni</name>
    <dbReference type="NCBI Taxonomy" id="69355"/>
    <lineage>
        <taxon>Eukaryota</taxon>
        <taxon>Metazoa</taxon>
        <taxon>Ecdysozoa</taxon>
        <taxon>Arthropoda</taxon>
        <taxon>Crustacea</taxon>
        <taxon>Oligostraca</taxon>
        <taxon>Ostracoda</taxon>
        <taxon>Podocopa</taxon>
        <taxon>Podocopida</taxon>
        <taxon>Darwinulocopina</taxon>
        <taxon>Darwinuloidea</taxon>
        <taxon>Darwinulidae</taxon>
        <taxon>Darwinula</taxon>
    </lineage>
</organism>
<feature type="region of interest" description="Disordered" evidence="9">
    <location>
        <begin position="74"/>
        <end position="94"/>
    </location>
</feature>
<dbReference type="EMBL" id="LR900004">
    <property type="protein sequence ID" value="CAD7243733.1"/>
    <property type="molecule type" value="Genomic_DNA"/>
</dbReference>
<evidence type="ECO:0000313" key="13">
    <source>
        <dbReference type="Proteomes" id="UP000677054"/>
    </source>
</evidence>
<feature type="compositionally biased region" description="Acidic residues" evidence="9">
    <location>
        <begin position="110"/>
        <end position="120"/>
    </location>
</feature>
<feature type="region of interest" description="Disordered" evidence="9">
    <location>
        <begin position="110"/>
        <end position="130"/>
    </location>
</feature>
<comment type="cofactor">
    <cofactor evidence="1">
        <name>FAD</name>
        <dbReference type="ChEBI" id="CHEBI:57692"/>
    </cofactor>
</comment>
<evidence type="ECO:0000256" key="1">
    <source>
        <dbReference type="ARBA" id="ARBA00001974"/>
    </source>
</evidence>
<dbReference type="PROSITE" id="PS51293">
    <property type="entry name" value="SANT"/>
    <property type="match status" value="1"/>
</dbReference>